<dbReference type="InterPro" id="IPR036962">
    <property type="entry name" value="Glyco_hydro_3_N_sf"/>
</dbReference>
<evidence type="ECO:0000256" key="4">
    <source>
        <dbReference type="ARBA" id="ARBA00022801"/>
    </source>
</evidence>
<dbReference type="Pfam" id="PF00933">
    <property type="entry name" value="Glyco_hydro_3"/>
    <property type="match status" value="1"/>
</dbReference>
<comment type="catalytic activity">
    <reaction evidence="1 10">
        <text>Hydrolysis of terminal, non-reducing beta-D-glucosyl residues with release of beta-D-glucose.</text>
        <dbReference type="EC" id="3.2.1.21"/>
    </reaction>
</comment>
<comment type="similarity">
    <text evidence="3 10">Belongs to the glycosyl hydrolase 3 family.</text>
</comment>
<evidence type="ECO:0000259" key="12">
    <source>
        <dbReference type="SMART" id="SM01217"/>
    </source>
</evidence>
<gene>
    <name evidence="13" type="ORF">N0V93_006661</name>
</gene>
<evidence type="ECO:0000256" key="7">
    <source>
        <dbReference type="ARBA" id="ARBA00023277"/>
    </source>
</evidence>
<dbReference type="Gene3D" id="3.20.20.300">
    <property type="entry name" value="Glycoside hydrolase, family 3, N-terminal domain"/>
    <property type="match status" value="1"/>
</dbReference>
<evidence type="ECO:0000256" key="3">
    <source>
        <dbReference type="ARBA" id="ARBA00005336"/>
    </source>
</evidence>
<dbReference type="OrthoDB" id="416222at2759"/>
<dbReference type="InterPro" id="IPR050288">
    <property type="entry name" value="Cellulose_deg_GH3"/>
</dbReference>
<evidence type="ECO:0000256" key="11">
    <source>
        <dbReference type="SAM" id="SignalP"/>
    </source>
</evidence>
<dbReference type="Pfam" id="PF14310">
    <property type="entry name" value="Fn3-like"/>
    <property type="match status" value="1"/>
</dbReference>
<dbReference type="InterPro" id="IPR036881">
    <property type="entry name" value="Glyco_hydro_3_C_sf"/>
</dbReference>
<dbReference type="InterPro" id="IPR013783">
    <property type="entry name" value="Ig-like_fold"/>
</dbReference>
<feature type="chain" id="PRO_5040876695" description="beta-glucosidase" evidence="11">
    <location>
        <begin position="22"/>
        <end position="884"/>
    </location>
</feature>
<keyword evidence="6" id="KW-0325">Glycoprotein</keyword>
<dbReference type="FunFam" id="3.20.20.300:FF:000002">
    <property type="entry name" value="Probable beta-glucosidase"/>
    <property type="match status" value="1"/>
</dbReference>
<dbReference type="InterPro" id="IPR002772">
    <property type="entry name" value="Glyco_hydro_3_C"/>
</dbReference>
<feature type="domain" description="Fibronectin type III-like" evidence="12">
    <location>
        <begin position="788"/>
        <end position="862"/>
    </location>
</feature>
<evidence type="ECO:0000256" key="9">
    <source>
        <dbReference type="ARBA" id="ARBA00023326"/>
    </source>
</evidence>
<keyword evidence="14" id="KW-1185">Reference proteome</keyword>
<evidence type="ECO:0000256" key="8">
    <source>
        <dbReference type="ARBA" id="ARBA00023295"/>
    </source>
</evidence>
<dbReference type="SUPFAM" id="SSF52279">
    <property type="entry name" value="Beta-D-glucan exohydrolase, C-terminal domain"/>
    <property type="match status" value="1"/>
</dbReference>
<keyword evidence="7 10" id="KW-0119">Carbohydrate metabolism</keyword>
<protein>
    <recommendedName>
        <fullName evidence="10">beta-glucosidase</fullName>
        <ecNumber evidence="10">3.2.1.21</ecNumber>
    </recommendedName>
</protein>
<keyword evidence="5" id="KW-0136">Cellulose degradation</keyword>
<dbReference type="Pfam" id="PF01915">
    <property type="entry name" value="Glyco_hydro_3_C"/>
    <property type="match status" value="1"/>
</dbReference>
<dbReference type="SMART" id="SM01217">
    <property type="entry name" value="Fn3_like"/>
    <property type="match status" value="1"/>
</dbReference>
<reference evidence="13" key="1">
    <citation type="submission" date="2022-10" db="EMBL/GenBank/DDBJ databases">
        <title>Tapping the CABI collections for fungal endophytes: first genome assemblies for Collariella, Neodidymelliopsis, Ascochyta clinopodiicola, Didymella pomorum, Didymosphaeria variabile, Neocosmospora piperis and Neocucurbitaria cava.</title>
        <authorList>
            <person name="Hill R."/>
        </authorList>
    </citation>
    <scope>NUCLEOTIDE SEQUENCE</scope>
    <source>
        <strain evidence="13">IMI 355082</strain>
    </source>
</reference>
<comment type="pathway">
    <text evidence="2 10">Glycan metabolism; cellulose degradation.</text>
</comment>
<dbReference type="InterPro" id="IPR017853">
    <property type="entry name" value="GH"/>
</dbReference>
<dbReference type="Proteomes" id="UP001140453">
    <property type="component" value="Unassembled WGS sequence"/>
</dbReference>
<dbReference type="FunFam" id="3.40.50.1700:FF:000003">
    <property type="entry name" value="Probable beta-glucosidase"/>
    <property type="match status" value="1"/>
</dbReference>
<proteinExistence type="inferred from homology"/>
<dbReference type="InterPro" id="IPR001764">
    <property type="entry name" value="Glyco_hydro_3_N"/>
</dbReference>
<feature type="signal peptide" evidence="11">
    <location>
        <begin position="1"/>
        <end position="21"/>
    </location>
</feature>
<keyword evidence="8 10" id="KW-0326">Glycosidase</keyword>
<dbReference type="InterPro" id="IPR026891">
    <property type="entry name" value="Fn3-like"/>
</dbReference>
<organism evidence="13 14">
    <name type="scientific">Gnomoniopsis smithogilvyi</name>
    <dbReference type="NCBI Taxonomy" id="1191159"/>
    <lineage>
        <taxon>Eukaryota</taxon>
        <taxon>Fungi</taxon>
        <taxon>Dikarya</taxon>
        <taxon>Ascomycota</taxon>
        <taxon>Pezizomycotina</taxon>
        <taxon>Sordariomycetes</taxon>
        <taxon>Sordariomycetidae</taxon>
        <taxon>Diaporthales</taxon>
        <taxon>Gnomoniaceae</taxon>
        <taxon>Gnomoniopsis</taxon>
    </lineage>
</organism>
<keyword evidence="11" id="KW-0732">Signal</keyword>
<dbReference type="PROSITE" id="PS00775">
    <property type="entry name" value="GLYCOSYL_HYDROL_F3"/>
    <property type="match status" value="1"/>
</dbReference>
<keyword evidence="4 10" id="KW-0378">Hydrolase</keyword>
<dbReference type="EMBL" id="JAPEVB010000004">
    <property type="protein sequence ID" value="KAJ4389198.1"/>
    <property type="molecule type" value="Genomic_DNA"/>
</dbReference>
<dbReference type="GO" id="GO:0030245">
    <property type="term" value="P:cellulose catabolic process"/>
    <property type="evidence" value="ECO:0007669"/>
    <property type="project" value="UniProtKB-KW"/>
</dbReference>
<keyword evidence="9 10" id="KW-0624">Polysaccharide degradation</keyword>
<dbReference type="PANTHER" id="PTHR42715:SF2">
    <property type="entry name" value="BETA-GLUCOSIDASE F-RELATED"/>
    <property type="match status" value="1"/>
</dbReference>
<dbReference type="EC" id="3.2.1.21" evidence="10"/>
<dbReference type="Gene3D" id="3.40.50.1700">
    <property type="entry name" value="Glycoside hydrolase family 3 C-terminal domain"/>
    <property type="match status" value="1"/>
</dbReference>
<evidence type="ECO:0000313" key="13">
    <source>
        <dbReference type="EMBL" id="KAJ4389198.1"/>
    </source>
</evidence>
<evidence type="ECO:0000256" key="5">
    <source>
        <dbReference type="ARBA" id="ARBA00023001"/>
    </source>
</evidence>
<evidence type="ECO:0000256" key="10">
    <source>
        <dbReference type="RuleBase" id="RU361161"/>
    </source>
</evidence>
<dbReference type="Gene3D" id="2.60.40.10">
    <property type="entry name" value="Immunoglobulins"/>
    <property type="match status" value="1"/>
</dbReference>
<evidence type="ECO:0000256" key="6">
    <source>
        <dbReference type="ARBA" id="ARBA00023180"/>
    </source>
</evidence>
<sequence length="884" mass="94406">MAPTHSAALLTTALLTTTALGGSLPAGYSAPPYYPAPYTGWIADWSDSVQKAKALVDTMTLAEKANITAGTGIYMDRCVGMTGSALRVGVPQLCLQDSALGVRETDNVTAFPAGITVGATWDKTLMYERGVALGEEFRGKGANVYLGPTVGPIGRKPRGGRNWEGFGADPVLQAYGAKYTIQGVQEQGVMATIKHLIGNEQEMWRMYNIIQPAYSANIDDRTMHELYLWPFAEGVRAGVTSVMASYNAVNGSQATQNSYMINNLLKDELGFQGFIMSDWLAQQSGVAAALAGLDMAMPGDTMIPLLGYSYWMYEMTQSVLNGSTPRDRLDDAATRILAAWFQMGQDSDYPEPNFSSYTTDAVGLLHPGALISPSGVVNEFVDVRSDHATVARQISQDAVTMLKNDDELLPLSWNTSLFLLGTGQQVNPDGANACVDRSCDTGTLGMGWGSGTARYQTFDDPLTAITANASNVKAFYTDDFPSDSTLGTVTEDDVAIVFISSDSGENSYTVEGNAGDRSNTGLAAYFNGDELVQDAAAKFSNVIVVVHTVGPILVESWFNLTSVKAIVFAHLPGQEAGTSLTNVLFGAVSPSGHLPYSIPVAEDDYPASVSLTGFDFGQIQDTYTEGLYIDYRYLNNVGTKPRYAFGHGLSYTNFTYTNATITKVTQLTKLPATRTAKSGLPDYNTTIPAASEAYKPADYDEFYIDRYIYPWLSDDDAQAAASTGAAVAAGTNDGYVYPDGYNTTQTAGPAAGGGLGGNPALWDTAYTISVVVTNTGSGSSSRAFAGKGVAQAYVQFPDDSGYDTPVIQLRDFEKTDTLAVGESQTLTLSFTRKDVSVWDVVEQNWVVPVVDGGYKFWIGGASDALFLACSADTLTCEEGLTAPV</sequence>
<name>A0A9W8YNM6_9PEZI</name>
<evidence type="ECO:0000256" key="2">
    <source>
        <dbReference type="ARBA" id="ARBA00004987"/>
    </source>
</evidence>
<dbReference type="PANTHER" id="PTHR42715">
    <property type="entry name" value="BETA-GLUCOSIDASE"/>
    <property type="match status" value="1"/>
</dbReference>
<dbReference type="SUPFAM" id="SSF51445">
    <property type="entry name" value="(Trans)glycosidases"/>
    <property type="match status" value="1"/>
</dbReference>
<comment type="caution">
    <text evidence="13">The sequence shown here is derived from an EMBL/GenBank/DDBJ whole genome shotgun (WGS) entry which is preliminary data.</text>
</comment>
<dbReference type="PRINTS" id="PR00133">
    <property type="entry name" value="GLHYDRLASE3"/>
</dbReference>
<dbReference type="GO" id="GO:0008422">
    <property type="term" value="F:beta-glucosidase activity"/>
    <property type="evidence" value="ECO:0007669"/>
    <property type="project" value="UniProtKB-EC"/>
</dbReference>
<evidence type="ECO:0000313" key="14">
    <source>
        <dbReference type="Proteomes" id="UP001140453"/>
    </source>
</evidence>
<evidence type="ECO:0000256" key="1">
    <source>
        <dbReference type="ARBA" id="ARBA00000448"/>
    </source>
</evidence>
<accession>A0A9W8YNM6</accession>
<dbReference type="InterPro" id="IPR019800">
    <property type="entry name" value="Glyco_hydro_3_AS"/>
</dbReference>
<dbReference type="AlphaFoldDB" id="A0A9W8YNM6"/>